<dbReference type="Proteomes" id="UP001187471">
    <property type="component" value="Unassembled WGS sequence"/>
</dbReference>
<gene>
    <name evidence="1" type="ORF">RJ640_018801</name>
</gene>
<evidence type="ECO:0000313" key="1">
    <source>
        <dbReference type="EMBL" id="KAK2994044.1"/>
    </source>
</evidence>
<keyword evidence="2" id="KW-1185">Reference proteome</keyword>
<reference evidence="1" key="1">
    <citation type="submission" date="2022-12" db="EMBL/GenBank/DDBJ databases">
        <title>Draft genome assemblies for two species of Escallonia (Escalloniales).</title>
        <authorList>
            <person name="Chanderbali A."/>
            <person name="Dervinis C."/>
            <person name="Anghel I."/>
            <person name="Soltis D."/>
            <person name="Soltis P."/>
            <person name="Zapata F."/>
        </authorList>
    </citation>
    <scope>NUCLEOTIDE SEQUENCE</scope>
    <source>
        <strain evidence="1">UCBG92.1500</strain>
        <tissue evidence="1">Leaf</tissue>
    </source>
</reference>
<proteinExistence type="predicted"/>
<organism evidence="1 2">
    <name type="scientific">Escallonia rubra</name>
    <dbReference type="NCBI Taxonomy" id="112253"/>
    <lineage>
        <taxon>Eukaryota</taxon>
        <taxon>Viridiplantae</taxon>
        <taxon>Streptophyta</taxon>
        <taxon>Embryophyta</taxon>
        <taxon>Tracheophyta</taxon>
        <taxon>Spermatophyta</taxon>
        <taxon>Magnoliopsida</taxon>
        <taxon>eudicotyledons</taxon>
        <taxon>Gunneridae</taxon>
        <taxon>Pentapetalae</taxon>
        <taxon>asterids</taxon>
        <taxon>campanulids</taxon>
        <taxon>Escalloniales</taxon>
        <taxon>Escalloniaceae</taxon>
        <taxon>Escallonia</taxon>
    </lineage>
</organism>
<protein>
    <submittedName>
        <fullName evidence="1">Uncharacterized protein</fullName>
    </submittedName>
</protein>
<evidence type="ECO:0000313" key="2">
    <source>
        <dbReference type="Proteomes" id="UP001187471"/>
    </source>
</evidence>
<dbReference type="EMBL" id="JAVXUO010000248">
    <property type="protein sequence ID" value="KAK2994044.1"/>
    <property type="molecule type" value="Genomic_DNA"/>
</dbReference>
<dbReference type="AlphaFoldDB" id="A0AA88RY84"/>
<accession>A0AA88RY84</accession>
<sequence length="237" mass="25055">MRTKESRAYMLKFYEEFSENGVCCLFTLNASLSYISNENSLKTCPLPPPPPLLPELKLTGAMRDSLVPPKGPIVLGTVSDRLTAAVALKTGITACETVHSWGRSTAADVAGGIIQKALPTAHTGTKLCVGASPEGCETLSFTSVLVDLCRFWVLLLHWATPCSGDVVGTLRLPPTETEIAGTVPVPVASTMACSACSSSHLTVSPSDLCPSSRVSWNIRAAHVAGSRTLLPRPSTFV</sequence>
<comment type="caution">
    <text evidence="1">The sequence shown here is derived from an EMBL/GenBank/DDBJ whole genome shotgun (WGS) entry which is preliminary data.</text>
</comment>
<name>A0AA88RY84_9ASTE</name>